<name>A0A0E0PWJ3_ORYRU</name>
<feature type="compositionally biased region" description="Gly residues" evidence="1">
    <location>
        <begin position="88"/>
        <end position="97"/>
    </location>
</feature>
<accession>A0A0E0PWJ3</accession>
<dbReference type="Proteomes" id="UP000008022">
    <property type="component" value="Unassembled WGS sequence"/>
</dbReference>
<reference evidence="3" key="1">
    <citation type="submission" date="2013-06" db="EMBL/GenBank/DDBJ databases">
        <authorList>
            <person name="Zhao Q."/>
        </authorList>
    </citation>
    <scope>NUCLEOTIDE SEQUENCE</scope>
    <source>
        <strain evidence="3">cv. W1943</strain>
    </source>
</reference>
<feature type="compositionally biased region" description="Basic residues" evidence="1">
    <location>
        <begin position="67"/>
        <end position="79"/>
    </location>
</feature>
<keyword evidence="3" id="KW-1185">Reference proteome</keyword>
<organism evidence="2 3">
    <name type="scientific">Oryza rufipogon</name>
    <name type="common">Brownbeard rice</name>
    <name type="synonym">Asian wild rice</name>
    <dbReference type="NCBI Taxonomy" id="4529"/>
    <lineage>
        <taxon>Eukaryota</taxon>
        <taxon>Viridiplantae</taxon>
        <taxon>Streptophyta</taxon>
        <taxon>Embryophyta</taxon>
        <taxon>Tracheophyta</taxon>
        <taxon>Spermatophyta</taxon>
        <taxon>Magnoliopsida</taxon>
        <taxon>Liliopsida</taxon>
        <taxon>Poales</taxon>
        <taxon>Poaceae</taxon>
        <taxon>BOP clade</taxon>
        <taxon>Oryzoideae</taxon>
        <taxon>Oryzeae</taxon>
        <taxon>Oryzinae</taxon>
        <taxon>Oryza</taxon>
    </lineage>
</organism>
<evidence type="ECO:0000313" key="2">
    <source>
        <dbReference type="EnsemblPlants" id="ORUFI06G11840.1"/>
    </source>
</evidence>
<feature type="compositionally biased region" description="Pro residues" evidence="1">
    <location>
        <begin position="31"/>
        <end position="40"/>
    </location>
</feature>
<dbReference type="HOGENOM" id="CLU_1317285_0_0_1"/>
<dbReference type="AlphaFoldDB" id="A0A0E0PWJ3"/>
<dbReference type="EnsemblPlants" id="ORUFI06G11840.1">
    <property type="protein sequence ID" value="ORUFI06G11840.1"/>
    <property type="gene ID" value="ORUFI06G11840"/>
</dbReference>
<evidence type="ECO:0000256" key="1">
    <source>
        <dbReference type="SAM" id="MobiDB-lite"/>
    </source>
</evidence>
<feature type="region of interest" description="Disordered" evidence="1">
    <location>
        <begin position="26"/>
        <end position="107"/>
    </location>
</feature>
<dbReference type="OMA" id="GREMHTA"/>
<dbReference type="Gramene" id="ORUFI06G11840.1">
    <property type="protein sequence ID" value="ORUFI06G11840.1"/>
    <property type="gene ID" value="ORUFI06G11840"/>
</dbReference>
<proteinExistence type="predicted"/>
<reference evidence="2" key="2">
    <citation type="submission" date="2015-06" db="UniProtKB">
        <authorList>
            <consortium name="EnsemblPlants"/>
        </authorList>
    </citation>
    <scope>IDENTIFICATION</scope>
</reference>
<protein>
    <submittedName>
        <fullName evidence="2">Uncharacterized protein</fullName>
    </submittedName>
</protein>
<evidence type="ECO:0000313" key="3">
    <source>
        <dbReference type="Proteomes" id="UP000008022"/>
    </source>
</evidence>
<sequence length="240" mass="26625">MYNMGGRDIKLGPTFQYNRSTIYHPNHRFPLPLPQLPPPCTEHKSIRRQQRRRSREEASVVGGGSSSRRRPQRRRRLSRRHADLTGEASGGSGGGARGIRRRLRRQSRGEKAAVEAAALAEEAATVATSLAEEAWAEAVFVGVRGFDEVCVSHVTAAGGLVGGPLVVGPPSAERAVLTANHQRHQLRALFSFPWRQATKCIEERGEFQGREMHTAFIMVAHPNDSYRDHLQMYMDLLGGL</sequence>